<dbReference type="Gene3D" id="3.30.1370.50">
    <property type="entry name" value="R3H-like domain"/>
    <property type="match status" value="1"/>
</dbReference>
<evidence type="ECO:0000313" key="2">
    <source>
        <dbReference type="EMBL" id="OGK39195.1"/>
    </source>
</evidence>
<dbReference type="PROSITE" id="PS51061">
    <property type="entry name" value="R3H"/>
    <property type="match status" value="1"/>
</dbReference>
<evidence type="ECO:0000313" key="3">
    <source>
        <dbReference type="Proteomes" id="UP000179024"/>
    </source>
</evidence>
<evidence type="ECO:0000259" key="1">
    <source>
        <dbReference type="PROSITE" id="PS51061"/>
    </source>
</evidence>
<dbReference type="SUPFAM" id="SSF82708">
    <property type="entry name" value="R3H domain"/>
    <property type="match status" value="1"/>
</dbReference>
<dbReference type="PANTHER" id="PTHR35800:SF1">
    <property type="entry name" value="RNA-BINDING PROTEIN KHPB"/>
    <property type="match status" value="1"/>
</dbReference>
<dbReference type="PANTHER" id="PTHR35800">
    <property type="entry name" value="PROTEIN JAG"/>
    <property type="match status" value="1"/>
</dbReference>
<feature type="domain" description="R3H" evidence="1">
    <location>
        <begin position="85"/>
        <end position="152"/>
    </location>
</feature>
<dbReference type="AlphaFoldDB" id="A0A1F7I756"/>
<dbReference type="Proteomes" id="UP000179024">
    <property type="component" value="Unassembled WGS sequence"/>
</dbReference>
<comment type="caution">
    <text evidence="2">The sequence shown here is derived from an EMBL/GenBank/DDBJ whole genome shotgun (WGS) entry which is preliminary data.</text>
</comment>
<dbReference type="InterPro" id="IPR036867">
    <property type="entry name" value="R3H_dom_sf"/>
</dbReference>
<dbReference type="InterPro" id="IPR001374">
    <property type="entry name" value="R3H_dom"/>
</dbReference>
<dbReference type="Gene3D" id="3.30.300.20">
    <property type="match status" value="1"/>
</dbReference>
<name>A0A1F7I756_9BACT</name>
<dbReference type="Pfam" id="PF01424">
    <property type="entry name" value="R3H"/>
    <property type="match status" value="1"/>
</dbReference>
<sequence>MEEEQKIINEVASELFEKLGLTAEITMSNKEGVHIVHFKTEEDAPLLIGRHAHTLAALQRVLSAMLYKKFERKVDVLVDVNDYRAVQKERLSNIADSVAQRVVEEKRNARLSSFSPYERKIIHEHISSHYHSLESKSEGEGLDRVLVVSIKE</sequence>
<dbReference type="GO" id="GO:0003723">
    <property type="term" value="F:RNA binding"/>
    <property type="evidence" value="ECO:0007669"/>
    <property type="project" value="InterPro"/>
</dbReference>
<accession>A0A1F7I756</accession>
<organism evidence="2 3">
    <name type="scientific">Candidatus Roizmanbacteria bacterium RIFCSPHIGHO2_12_FULL_44_10</name>
    <dbReference type="NCBI Taxonomy" id="1802054"/>
    <lineage>
        <taxon>Bacteria</taxon>
        <taxon>Candidatus Roizmaniibacteriota</taxon>
    </lineage>
</organism>
<dbReference type="SMART" id="SM00393">
    <property type="entry name" value="R3H"/>
    <property type="match status" value="1"/>
</dbReference>
<reference evidence="2 3" key="1">
    <citation type="journal article" date="2016" name="Nat. Commun.">
        <title>Thousands of microbial genomes shed light on interconnected biogeochemical processes in an aquifer system.</title>
        <authorList>
            <person name="Anantharaman K."/>
            <person name="Brown C.T."/>
            <person name="Hug L.A."/>
            <person name="Sharon I."/>
            <person name="Castelle C.J."/>
            <person name="Probst A.J."/>
            <person name="Thomas B.C."/>
            <person name="Singh A."/>
            <person name="Wilkins M.J."/>
            <person name="Karaoz U."/>
            <person name="Brodie E.L."/>
            <person name="Williams K.H."/>
            <person name="Hubbard S.S."/>
            <person name="Banfield J.F."/>
        </authorList>
    </citation>
    <scope>NUCLEOTIDE SEQUENCE [LARGE SCALE GENOMIC DNA]</scope>
</reference>
<dbReference type="InterPro" id="IPR015946">
    <property type="entry name" value="KH_dom-like_a/b"/>
</dbReference>
<dbReference type="EMBL" id="MGAE01000024">
    <property type="protein sequence ID" value="OGK39195.1"/>
    <property type="molecule type" value="Genomic_DNA"/>
</dbReference>
<gene>
    <name evidence="2" type="ORF">A3F34_00445</name>
</gene>
<dbReference type="InterPro" id="IPR039247">
    <property type="entry name" value="KhpB"/>
</dbReference>
<protein>
    <recommendedName>
        <fullName evidence="1">R3H domain-containing protein</fullName>
    </recommendedName>
</protein>
<proteinExistence type="predicted"/>